<dbReference type="NCBIfam" id="NF003064">
    <property type="entry name" value="PRK03987.1-4"/>
    <property type="match status" value="1"/>
</dbReference>
<dbReference type="InterPro" id="IPR011488">
    <property type="entry name" value="TIF_2_asu"/>
</dbReference>
<dbReference type="InterPro" id="IPR012340">
    <property type="entry name" value="NA-bd_OB-fold"/>
</dbReference>
<dbReference type="Gene3D" id="1.10.150.190">
    <property type="entry name" value="Translation initiation factor 2, subunit 1, domain 2"/>
    <property type="match status" value="1"/>
</dbReference>
<keyword evidence="3" id="KW-0648">Protein biosynthesis</keyword>
<reference evidence="5" key="1">
    <citation type="journal article" date="2014" name="Genome Biol. Evol.">
        <title>Pangenome evidence for extensive interdomain horizontal transfer affecting lineage core and shell genes in uncultured planktonic thaumarchaeota and euryarchaeota.</title>
        <authorList>
            <person name="Deschamps P."/>
            <person name="Zivanovic Y."/>
            <person name="Moreira D."/>
            <person name="Rodriguez-Valera F."/>
            <person name="Lopez-Garcia P."/>
        </authorList>
    </citation>
    <scope>NUCLEOTIDE SEQUENCE</scope>
</reference>
<dbReference type="CDD" id="cd04452">
    <property type="entry name" value="S1_IF2_alpha"/>
    <property type="match status" value="1"/>
</dbReference>
<dbReference type="InterPro" id="IPR003029">
    <property type="entry name" value="S1_domain"/>
</dbReference>
<dbReference type="SMART" id="SM00316">
    <property type="entry name" value="S1"/>
    <property type="match status" value="1"/>
</dbReference>
<proteinExistence type="inferred from homology"/>
<dbReference type="AlphaFoldDB" id="A0A075GMD2"/>
<protein>
    <submittedName>
        <fullName evidence="5">Eukaryotic translation initiation factor 2 alpha subunit family protein</fullName>
    </submittedName>
</protein>
<evidence type="ECO:0000256" key="2">
    <source>
        <dbReference type="ARBA" id="ARBA00022540"/>
    </source>
</evidence>
<dbReference type="SUPFAM" id="SSF110993">
    <property type="entry name" value="eIF-2-alpha, C-terminal domain"/>
    <property type="match status" value="1"/>
</dbReference>
<keyword evidence="2 5" id="KW-0396">Initiation factor</keyword>
<evidence type="ECO:0000313" key="5">
    <source>
        <dbReference type="EMBL" id="AIF05191.1"/>
    </source>
</evidence>
<feature type="domain" description="S1 motif" evidence="4">
    <location>
        <begin position="12"/>
        <end position="83"/>
    </location>
</feature>
<dbReference type="GO" id="GO:0003723">
    <property type="term" value="F:RNA binding"/>
    <property type="evidence" value="ECO:0007669"/>
    <property type="project" value="InterPro"/>
</dbReference>
<evidence type="ECO:0000256" key="3">
    <source>
        <dbReference type="ARBA" id="ARBA00022917"/>
    </source>
</evidence>
<name>A0A075GMD2_9EURY</name>
<dbReference type="Pfam" id="PF00575">
    <property type="entry name" value="S1"/>
    <property type="match status" value="1"/>
</dbReference>
<dbReference type="PROSITE" id="PS50126">
    <property type="entry name" value="S1"/>
    <property type="match status" value="1"/>
</dbReference>
<sequence>MADDYGDWPEEGELVVCVITNIKQNGAYASLEKYGNKEGFIFVGEIAAGWVKNIRSHVRQGQRLVAKVTRVKKDRKSVELSLKSVSEERRREAMQAWKNENRARQLLKIVGERSGWSDDETTTTQEELIIAFGELYVAFEESVIDISALEAAGFEGDWIKTFIELAIENIVPPFVQIRGHLDIVVTTERGIEVIREALSSAEEAASDGDETVVTCHYDGAPRYRVEIRAPDYKAAEMAWQAVEGAVLPTIEGAGGSATAERA</sequence>
<dbReference type="GO" id="GO:0043022">
    <property type="term" value="F:ribosome binding"/>
    <property type="evidence" value="ECO:0007669"/>
    <property type="project" value="TreeGrafter"/>
</dbReference>
<accession>A0A075GMD2</accession>
<organism evidence="5">
    <name type="scientific">uncultured marine group II/III euryarchaeote KM3_180_D08</name>
    <dbReference type="NCBI Taxonomy" id="1457942"/>
    <lineage>
        <taxon>Archaea</taxon>
        <taxon>Methanobacteriati</taxon>
        <taxon>Methanobacteriota</taxon>
        <taxon>environmental samples</taxon>
    </lineage>
</organism>
<dbReference type="SUPFAM" id="SSF50249">
    <property type="entry name" value="Nucleic acid-binding proteins"/>
    <property type="match status" value="1"/>
</dbReference>
<evidence type="ECO:0000256" key="1">
    <source>
        <dbReference type="ARBA" id="ARBA00007223"/>
    </source>
</evidence>
<dbReference type="SUPFAM" id="SSF116742">
    <property type="entry name" value="eIF2alpha middle domain-like"/>
    <property type="match status" value="1"/>
</dbReference>
<dbReference type="InterPro" id="IPR044126">
    <property type="entry name" value="S1_IF2_alpha"/>
</dbReference>
<dbReference type="PANTHER" id="PTHR10602">
    <property type="entry name" value="EUKARYOTIC TRANSLATION INITIATION FACTOR 2 SUBUNIT 1"/>
    <property type="match status" value="1"/>
</dbReference>
<dbReference type="InterPro" id="IPR024055">
    <property type="entry name" value="TIF2_asu_C"/>
</dbReference>
<evidence type="ECO:0000259" key="4">
    <source>
        <dbReference type="PROSITE" id="PS50126"/>
    </source>
</evidence>
<dbReference type="Pfam" id="PF07541">
    <property type="entry name" value="EIF_2_alpha"/>
    <property type="match status" value="1"/>
</dbReference>
<dbReference type="Gene3D" id="3.30.70.1130">
    <property type="entry name" value="EIF_2_alpha"/>
    <property type="match status" value="1"/>
</dbReference>
<dbReference type="Gene3D" id="2.40.50.140">
    <property type="entry name" value="Nucleic acid-binding proteins"/>
    <property type="match status" value="1"/>
</dbReference>
<comment type="similarity">
    <text evidence="1">Belongs to the eIF-2-alpha family.</text>
</comment>
<dbReference type="InterPro" id="IPR024054">
    <property type="entry name" value="TIF2_asu_middle_sf"/>
</dbReference>
<dbReference type="PANTHER" id="PTHR10602:SF0">
    <property type="entry name" value="EUKARYOTIC TRANSLATION INITIATION FACTOR 2 SUBUNIT 1"/>
    <property type="match status" value="1"/>
</dbReference>
<dbReference type="GO" id="GO:0003743">
    <property type="term" value="F:translation initiation factor activity"/>
    <property type="evidence" value="ECO:0007669"/>
    <property type="project" value="UniProtKB-KW"/>
</dbReference>
<dbReference type="EMBL" id="KF900731">
    <property type="protein sequence ID" value="AIF05191.1"/>
    <property type="molecule type" value="Genomic_DNA"/>
</dbReference>